<dbReference type="SUPFAM" id="SSF47336">
    <property type="entry name" value="ACP-like"/>
    <property type="match status" value="1"/>
</dbReference>
<name>A0A074RLI6_9AGAM</name>
<evidence type="ECO:0000313" key="5">
    <source>
        <dbReference type="Proteomes" id="UP000027456"/>
    </source>
</evidence>
<dbReference type="AlphaFoldDB" id="A0A074RLI6"/>
<dbReference type="InterPro" id="IPR036291">
    <property type="entry name" value="NAD(P)-bd_dom_sf"/>
</dbReference>
<protein>
    <submittedName>
        <fullName evidence="4">Putative acetyl-CoA synthetase-like protein</fullName>
    </submittedName>
</protein>
<keyword evidence="1" id="KW-0596">Phosphopantetheine</keyword>
<accession>A0A074RLI6</accession>
<dbReference type="InterPro" id="IPR020806">
    <property type="entry name" value="PKS_PP-bd"/>
</dbReference>
<dbReference type="PROSITE" id="PS00455">
    <property type="entry name" value="AMP_BINDING"/>
    <property type="match status" value="1"/>
</dbReference>
<dbReference type="Proteomes" id="UP000027456">
    <property type="component" value="Unassembled WGS sequence"/>
</dbReference>
<organism evidence="4 5">
    <name type="scientific">Rhizoctonia solani 123E</name>
    <dbReference type="NCBI Taxonomy" id="1423351"/>
    <lineage>
        <taxon>Eukaryota</taxon>
        <taxon>Fungi</taxon>
        <taxon>Dikarya</taxon>
        <taxon>Basidiomycota</taxon>
        <taxon>Agaricomycotina</taxon>
        <taxon>Agaricomycetes</taxon>
        <taxon>Cantharellales</taxon>
        <taxon>Ceratobasidiaceae</taxon>
        <taxon>Rhizoctonia</taxon>
    </lineage>
</organism>
<dbReference type="Gene3D" id="1.10.1200.10">
    <property type="entry name" value="ACP-like"/>
    <property type="match status" value="1"/>
</dbReference>
<dbReference type="Gene3D" id="3.40.50.720">
    <property type="entry name" value="NAD(P)-binding Rossmann-like Domain"/>
    <property type="match status" value="1"/>
</dbReference>
<dbReference type="OrthoDB" id="429813at2759"/>
<dbReference type="GO" id="GO:0031177">
    <property type="term" value="F:phosphopantetheine binding"/>
    <property type="evidence" value="ECO:0007669"/>
    <property type="project" value="InterPro"/>
</dbReference>
<reference evidence="4 5" key="1">
    <citation type="submission" date="2013-12" db="EMBL/GenBank/DDBJ databases">
        <authorList>
            <person name="Cubeta M."/>
            <person name="Pakala S."/>
            <person name="Fedorova N."/>
            <person name="Thomas E."/>
            <person name="Dean R."/>
            <person name="Jabaji S."/>
            <person name="Neate S."/>
            <person name="Toda T."/>
            <person name="Tavantzis S."/>
            <person name="Vilgalys R."/>
            <person name="Bharathan N."/>
            <person name="Pakala S."/>
            <person name="Losada L.S."/>
            <person name="Zafar N."/>
            <person name="Nierman W."/>
        </authorList>
    </citation>
    <scope>NUCLEOTIDE SEQUENCE [LARGE SCALE GENOMIC DNA]</scope>
    <source>
        <strain evidence="4 5">123E</strain>
    </source>
</reference>
<proteinExistence type="predicted"/>
<dbReference type="EMBL" id="AZST01001233">
    <property type="protein sequence ID" value="KEP46190.1"/>
    <property type="molecule type" value="Genomic_DNA"/>
</dbReference>
<gene>
    <name evidence="4" type="ORF">V565_213240</name>
</gene>
<dbReference type="InterPro" id="IPR000873">
    <property type="entry name" value="AMP-dep_synth/lig_dom"/>
</dbReference>
<dbReference type="InterPro" id="IPR013120">
    <property type="entry name" value="FAR_NAD-bd"/>
</dbReference>
<dbReference type="Pfam" id="PF00550">
    <property type="entry name" value="PP-binding"/>
    <property type="match status" value="1"/>
</dbReference>
<evidence type="ECO:0000256" key="1">
    <source>
        <dbReference type="ARBA" id="ARBA00022450"/>
    </source>
</evidence>
<comment type="caution">
    <text evidence="4">The sequence shown here is derived from an EMBL/GenBank/DDBJ whole genome shotgun (WGS) entry which is preliminary data.</text>
</comment>
<dbReference type="PANTHER" id="PTHR43439:SF2">
    <property type="entry name" value="ENZYME, PUTATIVE (JCVI)-RELATED"/>
    <property type="match status" value="1"/>
</dbReference>
<dbReference type="Pfam" id="PF07993">
    <property type="entry name" value="NAD_binding_4"/>
    <property type="match status" value="1"/>
</dbReference>
<keyword evidence="2" id="KW-0597">Phosphoprotein</keyword>
<dbReference type="InterPro" id="IPR042099">
    <property type="entry name" value="ANL_N_sf"/>
</dbReference>
<dbReference type="SMART" id="SM00823">
    <property type="entry name" value="PKS_PP"/>
    <property type="match status" value="1"/>
</dbReference>
<dbReference type="InterPro" id="IPR020845">
    <property type="entry name" value="AMP-binding_CS"/>
</dbReference>
<evidence type="ECO:0000256" key="2">
    <source>
        <dbReference type="ARBA" id="ARBA00022553"/>
    </source>
</evidence>
<sequence>MVVFAGFTYPPTDGSLPPASAIDFHHRHNPSHAFAVLHDATKSSPTTITYEELARAVHRVAYILNPGSAIPQGSNIGLLVSTSSLEYTIMILGAMRAGLVPFPMSPRVHPSGIAHLLITTETSLVVAGGSDAIDNATTQLSATLDKSNFSAKFIGLTTLGDILSFVKPSEAGFKPFPPLGPMDDSSISAILHSSGSTGMPKAIKYHLKGVFKNIINQPIGWTISGPSTRVGTMALPTFHCMGLILQVLAPLYMGYTQALFAPARIPVMPNPSLTLEAIANTNCNFLICVPTFLDAWVNDENAIAILKRMKGIMFGGGPLIDAVGDKLTDHGVKIYPLYGATEVGIVNVAPPLDQARPWNCIELSPRIKPYFISQNDEDNTFELVFEAGDDHYPFVLNWELNGKAVYRTRDLLAPHPSESNLWKFVGRVDDRIVLLNGEKTNPGPMETEIAKCPLVHSAIMFGQARNQTGVLIELKEISEPLSEIEKNRRELLGVLRPYIQRANQTSATHSRLDERAVVFVDRSRPLPRTPKGTIPRSAVLKLYAPDIEDMYEALEQEVDADPLTEVQPSEAWTRPEIISGWIARRIKDILGWDIDTTVDLFQQGMDSLTATMLLRDLKAALHASEDPKLQTYARTLNLTVVFDNPTAQQLARILVRCLASPNVPNNQATIVLENIRAMIEKYDSNWPQFRASYPMHRPDMHREHVVVTGTTGALGSHLLAQLLANDRVERVWALNRTSSGGIGTKQAASFEDKMLDVQLLASEKLVFVDAVLNDAKLGLSDELYDEIRTTATIIIHNAWQVNFNLALQSFEPNIRGTRHLLDLALSSTAPTGLPRFAFASSISVAGTSRLGEQLEEVSARPEDAASTMGYGQSKLVAEKLIESARRAGLQTCVIRLGQLTGDIISGSWNSTDWVPSIVASSLSVRCLPAAVGTVSWLPLDVAASAIIDTCTTHDDELPGIIHASHPRSVPWADIMSAFSDVLATQAGAPLPVVEFGEWSKKVTDSALSFQGSDIDRYKRFPSTKIQGVVDGMVRADQLLRSGDGSEMVESAGTVRLVTTRAEQMSEGLRSTPKLGKEHVEKWVDYWTAKGLFVGHSNGPVVC</sequence>
<evidence type="ECO:0000313" key="4">
    <source>
        <dbReference type="EMBL" id="KEP46190.1"/>
    </source>
</evidence>
<evidence type="ECO:0000259" key="3">
    <source>
        <dbReference type="SMART" id="SM00823"/>
    </source>
</evidence>
<dbReference type="HOGENOM" id="CLU_002220_1_0_1"/>
<keyword evidence="5" id="KW-1185">Reference proteome</keyword>
<dbReference type="InterPro" id="IPR051414">
    <property type="entry name" value="Adenylate-forming_Reductase"/>
</dbReference>
<dbReference type="InterPro" id="IPR009081">
    <property type="entry name" value="PP-bd_ACP"/>
</dbReference>
<dbReference type="PANTHER" id="PTHR43439">
    <property type="entry name" value="PHENYLACETATE-COENZYME A LIGASE"/>
    <property type="match status" value="1"/>
</dbReference>
<dbReference type="SUPFAM" id="SSF56801">
    <property type="entry name" value="Acetyl-CoA synthetase-like"/>
    <property type="match status" value="1"/>
</dbReference>
<dbReference type="Pfam" id="PF00501">
    <property type="entry name" value="AMP-binding"/>
    <property type="match status" value="1"/>
</dbReference>
<feature type="domain" description="Polyketide synthase-like phosphopantetheine-binding" evidence="3">
    <location>
        <begin position="579"/>
        <end position="658"/>
    </location>
</feature>
<dbReference type="STRING" id="1423351.A0A074RLI6"/>
<dbReference type="Gene3D" id="3.40.50.12780">
    <property type="entry name" value="N-terminal domain of ligase-like"/>
    <property type="match status" value="1"/>
</dbReference>
<dbReference type="SUPFAM" id="SSF51735">
    <property type="entry name" value="NAD(P)-binding Rossmann-fold domains"/>
    <property type="match status" value="1"/>
</dbReference>
<dbReference type="Pfam" id="PF23562">
    <property type="entry name" value="AMP-binding_C_3"/>
    <property type="match status" value="1"/>
</dbReference>
<dbReference type="InterPro" id="IPR036736">
    <property type="entry name" value="ACP-like_sf"/>
</dbReference>